<dbReference type="EMBL" id="AGFM01000062">
    <property type="protein sequence ID" value="EHJ59085.1"/>
    <property type="molecule type" value="Genomic_DNA"/>
</dbReference>
<protein>
    <submittedName>
        <fullName evidence="2">Uncharacterized protein</fullName>
    </submittedName>
</protein>
<keyword evidence="1" id="KW-0812">Transmembrane</keyword>
<evidence type="ECO:0000313" key="2">
    <source>
        <dbReference type="EMBL" id="EHJ59085.1"/>
    </source>
</evidence>
<name>G6EHV1_9SPHN</name>
<dbReference type="PATRIC" id="fig|1088721.3.peg.3860"/>
<keyword evidence="1" id="KW-1133">Transmembrane helix</keyword>
<dbReference type="KEGG" id="npn:JI59_01565"/>
<dbReference type="STRING" id="1088721.JI59_01565"/>
<evidence type="ECO:0000313" key="3">
    <source>
        <dbReference type="Proteomes" id="UP000004030"/>
    </source>
</evidence>
<feature type="transmembrane region" description="Helical" evidence="1">
    <location>
        <begin position="17"/>
        <end position="35"/>
    </location>
</feature>
<sequence length="78" mass="8764">MSVVVDRTYTAVKPGKYVFLSVVVFCILLTITSLVDKVLQTGWGLNWHTFFIGFIASAWGIASYQLCASCLGWTEKRR</sequence>
<dbReference type="Proteomes" id="UP000004030">
    <property type="component" value="Unassembled WGS sequence"/>
</dbReference>
<organism evidence="2 3">
    <name type="scientific">Novosphingobium pentaromativorans US6-1</name>
    <dbReference type="NCBI Taxonomy" id="1088721"/>
    <lineage>
        <taxon>Bacteria</taxon>
        <taxon>Pseudomonadati</taxon>
        <taxon>Pseudomonadota</taxon>
        <taxon>Alphaproteobacteria</taxon>
        <taxon>Sphingomonadales</taxon>
        <taxon>Sphingomonadaceae</taxon>
        <taxon>Novosphingobium</taxon>
    </lineage>
</organism>
<keyword evidence="3" id="KW-1185">Reference proteome</keyword>
<proteinExistence type="predicted"/>
<dbReference type="AlphaFoldDB" id="G6EHV1"/>
<evidence type="ECO:0000256" key="1">
    <source>
        <dbReference type="SAM" id="Phobius"/>
    </source>
</evidence>
<keyword evidence="1" id="KW-0472">Membrane</keyword>
<gene>
    <name evidence="2" type="ORF">NSU_3922</name>
</gene>
<feature type="transmembrane region" description="Helical" evidence="1">
    <location>
        <begin position="47"/>
        <end position="73"/>
    </location>
</feature>
<reference evidence="2 3" key="1">
    <citation type="journal article" date="2012" name="J. Bacteriol.">
        <title>Genome sequence of benzo(a)pyrene-degrading bacterium Novosphingobium pentaromativorans US6-1.</title>
        <authorList>
            <person name="Luo Y.R."/>
            <person name="Kang S.G."/>
            <person name="Kim S.J."/>
            <person name="Kim M.R."/>
            <person name="Li N."/>
            <person name="Lee J.H."/>
            <person name="Kwon K.K."/>
        </authorList>
    </citation>
    <scope>NUCLEOTIDE SEQUENCE [LARGE SCALE GENOMIC DNA]</scope>
    <source>
        <strain evidence="2 3">US6-1</strain>
    </source>
</reference>
<comment type="caution">
    <text evidence="2">The sequence shown here is derived from an EMBL/GenBank/DDBJ whole genome shotgun (WGS) entry which is preliminary data.</text>
</comment>
<accession>G6EHV1</accession>